<dbReference type="Pfam" id="PF00005">
    <property type="entry name" value="ABC_tran"/>
    <property type="match status" value="1"/>
</dbReference>
<keyword evidence="2" id="KW-0813">Transport</keyword>
<name>V5SCE3_9HYPH</name>
<protein>
    <submittedName>
        <fullName evidence="8">ABC transporter</fullName>
    </submittedName>
</protein>
<dbReference type="Gene3D" id="3.40.50.300">
    <property type="entry name" value="P-loop containing nucleotide triphosphate hydrolases"/>
    <property type="match status" value="1"/>
</dbReference>
<evidence type="ECO:0000313" key="9">
    <source>
        <dbReference type="Proteomes" id="UP000018542"/>
    </source>
</evidence>
<accession>V5SCE3</accession>
<dbReference type="AlphaFoldDB" id="V5SCE3"/>
<dbReference type="HOGENOM" id="CLU_000604_1_11_5"/>
<keyword evidence="9" id="KW-1185">Reference proteome</keyword>
<evidence type="ECO:0000256" key="1">
    <source>
        <dbReference type="ARBA" id="ARBA00005417"/>
    </source>
</evidence>
<gene>
    <name evidence="8" type="ORF">W911_07120</name>
</gene>
<evidence type="ECO:0000313" key="8">
    <source>
        <dbReference type="EMBL" id="AHB48193.1"/>
    </source>
</evidence>
<dbReference type="EMBL" id="CP006912">
    <property type="protein sequence ID" value="AHB48193.1"/>
    <property type="molecule type" value="Genomic_DNA"/>
</dbReference>
<evidence type="ECO:0000256" key="4">
    <source>
        <dbReference type="ARBA" id="ARBA00022840"/>
    </source>
</evidence>
<dbReference type="GO" id="GO:0016887">
    <property type="term" value="F:ATP hydrolysis activity"/>
    <property type="evidence" value="ECO:0007669"/>
    <property type="project" value="InterPro"/>
</dbReference>
<dbReference type="InterPro" id="IPR003593">
    <property type="entry name" value="AAA+_ATPase"/>
</dbReference>
<comment type="similarity">
    <text evidence="1">Belongs to the ABC transporter superfamily.</text>
</comment>
<evidence type="ECO:0000256" key="2">
    <source>
        <dbReference type="ARBA" id="ARBA00022448"/>
    </source>
</evidence>
<reference evidence="8 9" key="1">
    <citation type="journal article" date="2014" name="Genome Announc.">
        <title>Complete Genome Sequence of Hyphomicrobium nitrativorans Strain NL23, a Denitrifying Bacterium Isolated from Biofilm of a Methanol-Fed Denitrification System Treating Seawater at the Montreal Biodome.</title>
        <authorList>
            <person name="Martineau C."/>
            <person name="Villeneuve C."/>
            <person name="Mauffrey F."/>
            <person name="Villemur R."/>
        </authorList>
    </citation>
    <scope>NUCLEOTIDE SEQUENCE [LARGE SCALE GENOMIC DNA]</scope>
    <source>
        <strain evidence="8">NL23</strain>
    </source>
</reference>
<dbReference type="GO" id="GO:0005524">
    <property type="term" value="F:ATP binding"/>
    <property type="evidence" value="ECO:0007669"/>
    <property type="project" value="UniProtKB-KW"/>
</dbReference>
<dbReference type="PROSITE" id="PS50893">
    <property type="entry name" value="ABC_TRANSPORTER_2"/>
    <property type="match status" value="1"/>
</dbReference>
<evidence type="ECO:0000256" key="3">
    <source>
        <dbReference type="ARBA" id="ARBA00022741"/>
    </source>
</evidence>
<dbReference type="SMART" id="SM00382">
    <property type="entry name" value="AAA"/>
    <property type="match status" value="1"/>
</dbReference>
<dbReference type="CDD" id="cd03214">
    <property type="entry name" value="ABC_Iron-Siderophores_B12_Hemin"/>
    <property type="match status" value="1"/>
</dbReference>
<keyword evidence="4" id="KW-0067">ATP-binding</keyword>
<dbReference type="SUPFAM" id="SSF52540">
    <property type="entry name" value="P-loop containing nucleoside triphosphate hydrolases"/>
    <property type="match status" value="1"/>
</dbReference>
<dbReference type="InterPro" id="IPR027417">
    <property type="entry name" value="P-loop_NTPase"/>
</dbReference>
<proteinExistence type="inferred from homology"/>
<dbReference type="InterPro" id="IPR003439">
    <property type="entry name" value="ABC_transporter-like_ATP-bd"/>
</dbReference>
<dbReference type="STRING" id="1029756.W911_07120"/>
<keyword evidence="3" id="KW-0547">Nucleotide-binding</keyword>
<dbReference type="PANTHER" id="PTHR42794">
    <property type="entry name" value="HEMIN IMPORT ATP-BINDING PROTEIN HMUV"/>
    <property type="match status" value="1"/>
</dbReference>
<keyword evidence="5" id="KW-1278">Translocase</keyword>
<dbReference type="Proteomes" id="UP000018542">
    <property type="component" value="Chromosome"/>
</dbReference>
<evidence type="ECO:0000256" key="5">
    <source>
        <dbReference type="ARBA" id="ARBA00022967"/>
    </source>
</evidence>
<organism evidence="8 9">
    <name type="scientific">Hyphomicrobium nitrativorans NL23</name>
    <dbReference type="NCBI Taxonomy" id="1029756"/>
    <lineage>
        <taxon>Bacteria</taxon>
        <taxon>Pseudomonadati</taxon>
        <taxon>Pseudomonadota</taxon>
        <taxon>Alphaproteobacteria</taxon>
        <taxon>Hyphomicrobiales</taxon>
        <taxon>Hyphomicrobiaceae</taxon>
        <taxon>Hyphomicrobium</taxon>
    </lineage>
</organism>
<dbReference type="PANTHER" id="PTHR42794:SF1">
    <property type="entry name" value="HEMIN IMPORT ATP-BINDING PROTEIN HMUV"/>
    <property type="match status" value="1"/>
</dbReference>
<dbReference type="KEGG" id="hni:W911_07120"/>
<comment type="function">
    <text evidence="6">Part of the ABC transporter complex HmuTUV involved in hemin import. Responsible for energy coupling to the transport system.</text>
</comment>
<dbReference type="InterPro" id="IPR017871">
    <property type="entry name" value="ABC_transporter-like_CS"/>
</dbReference>
<evidence type="ECO:0000256" key="6">
    <source>
        <dbReference type="ARBA" id="ARBA00037066"/>
    </source>
</evidence>
<dbReference type="PATRIC" id="fig|1029756.8.peg.1493"/>
<sequence length="261" mass="28391">MVSLAAEAVSVIRSERLLLDGVSFATGDTGSIAIIGPNGAGKSTLLKVLAGLEPPTEGAVTLDRKSLADLPAAHRAQAIGYVPQHFNPHWDIRVRDLMRIALERARLPNILSALDRSLSEHDLEAFRDRWWSTLSGGERSRVLLAMVVATDPPILLADEPSASLDPRCRLDLIARIANHGQTGVCVVVMHDIDLAFRYFDRIVMMNGGRIVADGSADSLFEPSLLDDMFGVRFARSQQDDLRFISAGWPIEGDSDGNEKPG</sequence>
<evidence type="ECO:0000259" key="7">
    <source>
        <dbReference type="PROSITE" id="PS50893"/>
    </source>
</evidence>
<dbReference type="OrthoDB" id="9805601at2"/>
<feature type="domain" description="ABC transporter" evidence="7">
    <location>
        <begin position="4"/>
        <end position="232"/>
    </location>
</feature>
<dbReference type="RefSeq" id="WP_023786812.1">
    <property type="nucleotide sequence ID" value="NC_022997.1"/>
</dbReference>
<dbReference type="PROSITE" id="PS00211">
    <property type="entry name" value="ABC_TRANSPORTER_1"/>
    <property type="match status" value="1"/>
</dbReference>